<dbReference type="InterPro" id="IPR056372">
    <property type="entry name" value="TPR_DOCK"/>
</dbReference>
<dbReference type="GO" id="GO:0005737">
    <property type="term" value="C:cytoplasm"/>
    <property type="evidence" value="ECO:0007669"/>
    <property type="project" value="TreeGrafter"/>
</dbReference>
<evidence type="ECO:0000313" key="3">
    <source>
        <dbReference type="Proteomes" id="UP001321473"/>
    </source>
</evidence>
<sequence>MSHAAVYILSLLESPKFEHFKPVLDAYVKGHFAAALVYKGLLRCIAHCAELAGDAGEEQCSVEHCFASLEAVMQFVVQSRLLLSRTTGADPSEGFWADLQPMLAACERMLATATTGAAPSPAQVSLVRGLGGLLARLREVLPLVAVVRVAERCLTWLPARPHPLLAQARLVALERTVAALLCDTIDNGGTEEATKVPNLCPMSCLVTSTKRGPSAPT</sequence>
<dbReference type="InterPro" id="IPR026791">
    <property type="entry name" value="DOCK"/>
</dbReference>
<proteinExistence type="predicted"/>
<name>A0AAQ4ELR9_AMBAM</name>
<dbReference type="Proteomes" id="UP001321473">
    <property type="component" value="Unassembled WGS sequence"/>
</dbReference>
<dbReference type="Pfam" id="PF23554">
    <property type="entry name" value="TPR_DOCK"/>
    <property type="match status" value="1"/>
</dbReference>
<organism evidence="2 3">
    <name type="scientific">Amblyomma americanum</name>
    <name type="common">Lone star tick</name>
    <dbReference type="NCBI Taxonomy" id="6943"/>
    <lineage>
        <taxon>Eukaryota</taxon>
        <taxon>Metazoa</taxon>
        <taxon>Ecdysozoa</taxon>
        <taxon>Arthropoda</taxon>
        <taxon>Chelicerata</taxon>
        <taxon>Arachnida</taxon>
        <taxon>Acari</taxon>
        <taxon>Parasitiformes</taxon>
        <taxon>Ixodida</taxon>
        <taxon>Ixodoidea</taxon>
        <taxon>Ixodidae</taxon>
        <taxon>Amblyomminae</taxon>
        <taxon>Amblyomma</taxon>
    </lineage>
</organism>
<evidence type="ECO:0000313" key="2">
    <source>
        <dbReference type="EMBL" id="KAK8775528.1"/>
    </source>
</evidence>
<dbReference type="EMBL" id="JARKHS020014022">
    <property type="protein sequence ID" value="KAK8775528.1"/>
    <property type="molecule type" value="Genomic_DNA"/>
</dbReference>
<protein>
    <recommendedName>
        <fullName evidence="1">Dedicator of cytokinesis TPR repeats region domain-containing protein</fullName>
    </recommendedName>
</protein>
<dbReference type="AlphaFoldDB" id="A0AAQ4ELR9"/>
<dbReference type="GO" id="GO:0007264">
    <property type="term" value="P:small GTPase-mediated signal transduction"/>
    <property type="evidence" value="ECO:0007669"/>
    <property type="project" value="InterPro"/>
</dbReference>
<comment type="caution">
    <text evidence="2">The sequence shown here is derived from an EMBL/GenBank/DDBJ whole genome shotgun (WGS) entry which is preliminary data.</text>
</comment>
<dbReference type="GO" id="GO:0005085">
    <property type="term" value="F:guanyl-nucleotide exchange factor activity"/>
    <property type="evidence" value="ECO:0007669"/>
    <property type="project" value="InterPro"/>
</dbReference>
<keyword evidence="3" id="KW-1185">Reference proteome</keyword>
<accession>A0AAQ4ELR9</accession>
<dbReference type="PANTHER" id="PTHR45653">
    <property type="entry name" value="DEDICATOR OF CYTOKINESIS"/>
    <property type="match status" value="1"/>
</dbReference>
<gene>
    <name evidence="2" type="ORF">V5799_031127</name>
</gene>
<dbReference type="GO" id="GO:0031267">
    <property type="term" value="F:small GTPase binding"/>
    <property type="evidence" value="ECO:0007669"/>
    <property type="project" value="TreeGrafter"/>
</dbReference>
<reference evidence="2 3" key="1">
    <citation type="journal article" date="2023" name="Arcadia Sci">
        <title>De novo assembly of a long-read Amblyomma americanum tick genome.</title>
        <authorList>
            <person name="Chou S."/>
            <person name="Poskanzer K.E."/>
            <person name="Rollins M."/>
            <person name="Thuy-Boun P.S."/>
        </authorList>
    </citation>
    <scope>NUCLEOTIDE SEQUENCE [LARGE SCALE GENOMIC DNA]</scope>
    <source>
        <strain evidence="2">F_SG_1</strain>
        <tissue evidence="2">Salivary glands</tissue>
    </source>
</reference>
<feature type="domain" description="Dedicator of cytokinesis TPR repeats region" evidence="1">
    <location>
        <begin position="4"/>
        <end position="182"/>
    </location>
</feature>
<dbReference type="PANTHER" id="PTHR45653:SF12">
    <property type="entry name" value="SPONGE, ISOFORM E"/>
    <property type="match status" value="1"/>
</dbReference>
<evidence type="ECO:0000259" key="1">
    <source>
        <dbReference type="Pfam" id="PF23554"/>
    </source>
</evidence>
<dbReference type="GO" id="GO:0005886">
    <property type="term" value="C:plasma membrane"/>
    <property type="evidence" value="ECO:0007669"/>
    <property type="project" value="TreeGrafter"/>
</dbReference>